<name>A0A1C6K948_9FIRM</name>
<dbReference type="InterPro" id="IPR025874">
    <property type="entry name" value="DZR"/>
</dbReference>
<dbReference type="GO" id="GO:0016020">
    <property type="term" value="C:membrane"/>
    <property type="evidence" value="ECO:0007669"/>
    <property type="project" value="UniProtKB-SubCell"/>
</dbReference>
<feature type="domain" description="TM2" evidence="6">
    <location>
        <begin position="75"/>
        <end position="128"/>
    </location>
</feature>
<evidence type="ECO:0000259" key="6">
    <source>
        <dbReference type="Pfam" id="PF05154"/>
    </source>
</evidence>
<dbReference type="AlphaFoldDB" id="A0A1C6K948"/>
<protein>
    <submittedName>
        <fullName evidence="8">Predicted membrane protein</fullName>
    </submittedName>
</protein>
<evidence type="ECO:0000256" key="4">
    <source>
        <dbReference type="ARBA" id="ARBA00023136"/>
    </source>
</evidence>
<evidence type="ECO:0000256" key="1">
    <source>
        <dbReference type="ARBA" id="ARBA00004141"/>
    </source>
</evidence>
<comment type="subcellular location">
    <subcellularLocation>
        <location evidence="1">Membrane</location>
        <topology evidence="1">Multi-pass membrane protein</topology>
    </subcellularLocation>
</comment>
<feature type="domain" description="DZANK-type" evidence="7">
    <location>
        <begin position="3"/>
        <end position="61"/>
    </location>
</feature>
<sequence>MNCKNCGNIIPDGAAFCTVCGTPVEHAEQAGQNTAGQAAGATCAVCGAVVPPGASVCPNCGTVLQGAPIPAGYKPRSKVVAALFAFLLGSFGIQNFYLGYTNKAIVQLILGILCCGTVSYIWSFIEGILILTESISVDGNGVPLDR</sequence>
<organism evidence="8">
    <name type="scientific">uncultured Anaerotruncus sp</name>
    <dbReference type="NCBI Taxonomy" id="905011"/>
    <lineage>
        <taxon>Bacteria</taxon>
        <taxon>Bacillati</taxon>
        <taxon>Bacillota</taxon>
        <taxon>Clostridia</taxon>
        <taxon>Eubacteriales</taxon>
        <taxon>Oscillospiraceae</taxon>
        <taxon>Anaerotruncus</taxon>
        <taxon>environmental samples</taxon>
    </lineage>
</organism>
<gene>
    <name evidence="8" type="ORF">SAMEA3545359_02775</name>
</gene>
<evidence type="ECO:0000259" key="7">
    <source>
        <dbReference type="Pfam" id="PF12773"/>
    </source>
</evidence>
<keyword evidence="4 5" id="KW-0472">Membrane</keyword>
<dbReference type="EMBL" id="FMHG01000004">
    <property type="protein sequence ID" value="SCJ90836.1"/>
    <property type="molecule type" value="Genomic_DNA"/>
</dbReference>
<keyword evidence="3 5" id="KW-1133">Transmembrane helix</keyword>
<dbReference type="Pfam" id="PF05154">
    <property type="entry name" value="TM2"/>
    <property type="match status" value="1"/>
</dbReference>
<reference evidence="8" key="1">
    <citation type="submission" date="2015-09" db="EMBL/GenBank/DDBJ databases">
        <authorList>
            <consortium name="Pathogen Informatics"/>
        </authorList>
    </citation>
    <scope>NUCLEOTIDE SEQUENCE</scope>
    <source>
        <strain evidence="8">2789STDY5834896</strain>
    </source>
</reference>
<evidence type="ECO:0000256" key="3">
    <source>
        <dbReference type="ARBA" id="ARBA00022989"/>
    </source>
</evidence>
<dbReference type="Pfam" id="PF12773">
    <property type="entry name" value="DZR"/>
    <property type="match status" value="1"/>
</dbReference>
<proteinExistence type="predicted"/>
<dbReference type="InterPro" id="IPR007829">
    <property type="entry name" value="TM2"/>
</dbReference>
<evidence type="ECO:0000256" key="2">
    <source>
        <dbReference type="ARBA" id="ARBA00022692"/>
    </source>
</evidence>
<evidence type="ECO:0000256" key="5">
    <source>
        <dbReference type="SAM" id="Phobius"/>
    </source>
</evidence>
<keyword evidence="2 5" id="KW-0812">Transmembrane</keyword>
<feature type="transmembrane region" description="Helical" evidence="5">
    <location>
        <begin position="79"/>
        <end position="98"/>
    </location>
</feature>
<accession>A0A1C6K948</accession>
<evidence type="ECO:0000313" key="8">
    <source>
        <dbReference type="EMBL" id="SCJ90836.1"/>
    </source>
</evidence>
<feature type="transmembrane region" description="Helical" evidence="5">
    <location>
        <begin position="104"/>
        <end position="125"/>
    </location>
</feature>